<dbReference type="OrthoDB" id="287286at2759"/>
<reference evidence="1" key="1">
    <citation type="submission" date="2019-06" db="EMBL/GenBank/DDBJ databases">
        <authorList>
            <person name="Zheng W."/>
        </authorList>
    </citation>
    <scope>NUCLEOTIDE SEQUENCE</scope>
    <source>
        <strain evidence="1">QDHG01</strain>
    </source>
</reference>
<comment type="caution">
    <text evidence="1">The sequence shown here is derived from an EMBL/GenBank/DDBJ whole genome shotgun (WGS) entry which is preliminary data.</text>
</comment>
<proteinExistence type="predicted"/>
<evidence type="ECO:0000313" key="2">
    <source>
        <dbReference type="Proteomes" id="UP000785679"/>
    </source>
</evidence>
<dbReference type="SUPFAM" id="SSF53254">
    <property type="entry name" value="Phosphoglycerate mutase-like"/>
    <property type="match status" value="1"/>
</dbReference>
<dbReference type="AlphaFoldDB" id="A0A8J8NU07"/>
<dbReference type="InterPro" id="IPR050275">
    <property type="entry name" value="PGM_Phosphatase"/>
</dbReference>
<organism evidence="1 2">
    <name type="scientific">Halteria grandinella</name>
    <dbReference type="NCBI Taxonomy" id="5974"/>
    <lineage>
        <taxon>Eukaryota</taxon>
        <taxon>Sar</taxon>
        <taxon>Alveolata</taxon>
        <taxon>Ciliophora</taxon>
        <taxon>Intramacronucleata</taxon>
        <taxon>Spirotrichea</taxon>
        <taxon>Stichotrichia</taxon>
        <taxon>Sporadotrichida</taxon>
        <taxon>Halteriidae</taxon>
        <taxon>Halteria</taxon>
    </lineage>
</organism>
<dbReference type="GO" id="GO:0016791">
    <property type="term" value="F:phosphatase activity"/>
    <property type="evidence" value="ECO:0007669"/>
    <property type="project" value="TreeGrafter"/>
</dbReference>
<dbReference type="Gene3D" id="3.40.50.1240">
    <property type="entry name" value="Phosphoglycerate mutase-like"/>
    <property type="match status" value="1"/>
</dbReference>
<evidence type="ECO:0000313" key="1">
    <source>
        <dbReference type="EMBL" id="TNV81612.1"/>
    </source>
</evidence>
<dbReference type="GO" id="GO:0005737">
    <property type="term" value="C:cytoplasm"/>
    <property type="evidence" value="ECO:0007669"/>
    <property type="project" value="TreeGrafter"/>
</dbReference>
<protein>
    <submittedName>
        <fullName evidence="1">Uncharacterized protein</fullName>
    </submittedName>
</protein>
<dbReference type="EMBL" id="RRYP01005937">
    <property type="protein sequence ID" value="TNV81612.1"/>
    <property type="molecule type" value="Genomic_DNA"/>
</dbReference>
<accession>A0A8J8NU07</accession>
<dbReference type="Pfam" id="PF00300">
    <property type="entry name" value="His_Phos_1"/>
    <property type="match status" value="1"/>
</dbReference>
<dbReference type="Proteomes" id="UP000785679">
    <property type="component" value="Unassembled WGS sequence"/>
</dbReference>
<keyword evidence="2" id="KW-1185">Reference proteome</keyword>
<dbReference type="CDD" id="cd07067">
    <property type="entry name" value="HP_PGM_like"/>
    <property type="match status" value="1"/>
</dbReference>
<gene>
    <name evidence="1" type="ORF">FGO68_gene14213</name>
</gene>
<sequence>MTTLATIPSTIKHSRVLLVRHAKSLFNDQWPVLDTLHTMALPNFQRYRKEHYEFSKNPSFIDCGLCDEGKLQCEEQAHSLRTVRDITTVFVSPMRRTLETASRLFKGHPDLKTIDFLVHPGLRENMCCSCDIPHRNFREVAEEYRECFPRFDDDTYMRDRLQATNHWYLDDLQAPLRVPALQGLARGDGEFCVQQYLLEEIGRCFPARVESPYNTYLRSERFKAFLKDFIASKAFKGGKVVLVGHKTIFKFMTGTEWETLPLGLSEDSARQQVGKMKIRNNYSKDPINFKNMNNCEFYPLDSHLF</sequence>
<dbReference type="PANTHER" id="PTHR48100:SF1">
    <property type="entry name" value="HISTIDINE PHOSPHATASE FAMILY PROTEIN-RELATED"/>
    <property type="match status" value="1"/>
</dbReference>
<dbReference type="PANTHER" id="PTHR48100">
    <property type="entry name" value="BROAD-SPECIFICITY PHOSPHATASE YOR283W-RELATED"/>
    <property type="match status" value="1"/>
</dbReference>
<dbReference type="InterPro" id="IPR013078">
    <property type="entry name" value="His_Pase_superF_clade-1"/>
</dbReference>
<dbReference type="InterPro" id="IPR029033">
    <property type="entry name" value="His_PPase_superfam"/>
</dbReference>
<name>A0A8J8NU07_HALGN</name>